<reference evidence="6" key="1">
    <citation type="journal article" date="2019" name="Int. J. Syst. Evol. Microbiol.">
        <title>The Global Catalogue of Microorganisms (GCM) 10K type strain sequencing project: providing services to taxonomists for standard genome sequencing and annotation.</title>
        <authorList>
            <consortium name="The Broad Institute Genomics Platform"/>
            <consortium name="The Broad Institute Genome Sequencing Center for Infectious Disease"/>
            <person name="Wu L."/>
            <person name="Ma J."/>
        </authorList>
    </citation>
    <scope>NUCLEOTIDE SEQUENCE [LARGE SCALE GENOMIC DNA]</scope>
    <source>
        <strain evidence="6">JCM 13022</strain>
    </source>
</reference>
<dbReference type="PROSITE" id="PS00061">
    <property type="entry name" value="ADH_SHORT"/>
    <property type="match status" value="1"/>
</dbReference>
<name>A0ABP4FYQ5_9PSEU</name>
<dbReference type="InterPro" id="IPR002347">
    <property type="entry name" value="SDR_fam"/>
</dbReference>
<keyword evidence="2" id="KW-0560">Oxidoreductase</keyword>
<comment type="caution">
    <text evidence="5">The sequence shown here is derived from an EMBL/GenBank/DDBJ whole genome shotgun (WGS) entry which is preliminary data.</text>
</comment>
<organism evidence="5 6">
    <name type="scientific">Prauserella alba</name>
    <dbReference type="NCBI Taxonomy" id="176898"/>
    <lineage>
        <taxon>Bacteria</taxon>
        <taxon>Bacillati</taxon>
        <taxon>Actinomycetota</taxon>
        <taxon>Actinomycetes</taxon>
        <taxon>Pseudonocardiales</taxon>
        <taxon>Pseudonocardiaceae</taxon>
        <taxon>Prauserella</taxon>
    </lineage>
</organism>
<comment type="similarity">
    <text evidence="1">Belongs to the short-chain dehydrogenases/reductases (SDR) family.</text>
</comment>
<keyword evidence="6" id="KW-1185">Reference proteome</keyword>
<sequence length="301" mass="31187">MPEGGVAGPTLSAHWLPHVPARKLEAMTPNAAAHSTPGKTAPAHHSTTHHGARRFGDTVALVTGGTSGMGLATARQLLAEGARVVVTGRDRARLEAAVAELDGGDRVLGVRGDVSNLADLDELITEIRNRYGRLDVLFANAGVASFQPNQDITEADFDRTVDINFKGMFFTIQKALPLLSRHASVVINASWTLHRGMAGGSLYAATKAAVHNLAHTLAAELGPTGIRVNSVSPGYIETPMFHENVDVDAHTAVVDSIAAGRLGTAEDVAEAVAFLASPGASYINGQDLVIDGGLVAAASGG</sequence>
<dbReference type="PRINTS" id="PR00080">
    <property type="entry name" value="SDRFAMILY"/>
</dbReference>
<dbReference type="Proteomes" id="UP001500467">
    <property type="component" value="Unassembled WGS sequence"/>
</dbReference>
<feature type="region of interest" description="Disordered" evidence="3">
    <location>
        <begin position="29"/>
        <end position="54"/>
    </location>
</feature>
<feature type="domain" description="Ketoreductase" evidence="4">
    <location>
        <begin position="58"/>
        <end position="234"/>
    </location>
</feature>
<dbReference type="SUPFAM" id="SSF51735">
    <property type="entry name" value="NAD(P)-binding Rossmann-fold domains"/>
    <property type="match status" value="1"/>
</dbReference>
<dbReference type="PANTHER" id="PTHR43639:SF1">
    <property type="entry name" value="SHORT-CHAIN DEHYDROGENASE_REDUCTASE FAMILY PROTEIN"/>
    <property type="match status" value="1"/>
</dbReference>
<dbReference type="InterPro" id="IPR020904">
    <property type="entry name" value="Sc_DH/Rdtase_CS"/>
</dbReference>
<dbReference type="PRINTS" id="PR00081">
    <property type="entry name" value="GDHRDH"/>
</dbReference>
<evidence type="ECO:0000313" key="6">
    <source>
        <dbReference type="Proteomes" id="UP001500467"/>
    </source>
</evidence>
<evidence type="ECO:0000313" key="5">
    <source>
        <dbReference type="EMBL" id="GAA1206868.1"/>
    </source>
</evidence>
<dbReference type="InterPro" id="IPR036291">
    <property type="entry name" value="NAD(P)-bd_dom_sf"/>
</dbReference>
<accession>A0ABP4FYQ5</accession>
<dbReference type="NCBIfam" id="NF005559">
    <property type="entry name" value="PRK07231.1"/>
    <property type="match status" value="1"/>
</dbReference>
<evidence type="ECO:0000256" key="2">
    <source>
        <dbReference type="ARBA" id="ARBA00023002"/>
    </source>
</evidence>
<protein>
    <submittedName>
        <fullName evidence="5">SDR family oxidoreductase</fullName>
    </submittedName>
</protein>
<dbReference type="Pfam" id="PF13561">
    <property type="entry name" value="adh_short_C2"/>
    <property type="match status" value="1"/>
</dbReference>
<dbReference type="EMBL" id="BAAALM010000008">
    <property type="protein sequence ID" value="GAA1206868.1"/>
    <property type="molecule type" value="Genomic_DNA"/>
</dbReference>
<gene>
    <name evidence="5" type="ORF">GCM10009675_27640</name>
</gene>
<evidence type="ECO:0000256" key="3">
    <source>
        <dbReference type="SAM" id="MobiDB-lite"/>
    </source>
</evidence>
<proteinExistence type="inferred from homology"/>
<dbReference type="SMART" id="SM00822">
    <property type="entry name" value="PKS_KR"/>
    <property type="match status" value="1"/>
</dbReference>
<evidence type="ECO:0000259" key="4">
    <source>
        <dbReference type="SMART" id="SM00822"/>
    </source>
</evidence>
<dbReference type="Gene3D" id="3.40.50.720">
    <property type="entry name" value="NAD(P)-binding Rossmann-like Domain"/>
    <property type="match status" value="1"/>
</dbReference>
<dbReference type="InterPro" id="IPR057326">
    <property type="entry name" value="KR_dom"/>
</dbReference>
<evidence type="ECO:0000256" key="1">
    <source>
        <dbReference type="ARBA" id="ARBA00006484"/>
    </source>
</evidence>
<dbReference type="CDD" id="cd05233">
    <property type="entry name" value="SDR_c"/>
    <property type="match status" value="1"/>
</dbReference>
<dbReference type="PANTHER" id="PTHR43639">
    <property type="entry name" value="OXIDOREDUCTASE, SHORT-CHAIN DEHYDROGENASE/REDUCTASE FAMILY (AFU_ORTHOLOGUE AFUA_5G02870)"/>
    <property type="match status" value="1"/>
</dbReference>